<evidence type="ECO:0000313" key="7">
    <source>
        <dbReference type="EMBL" id="RTE69659.1"/>
    </source>
</evidence>
<dbReference type="Pfam" id="PF13450">
    <property type="entry name" value="NAD_binding_8"/>
    <property type="match status" value="1"/>
</dbReference>
<dbReference type="AlphaFoldDB" id="A0A430L1V6"/>
<keyword evidence="8" id="KW-1185">Reference proteome</keyword>
<proteinExistence type="inferred from homology"/>
<comment type="similarity">
    <text evidence="2">Belongs to the FAD-binding monooxygenase family.</text>
</comment>
<dbReference type="EMBL" id="MIKF01000545">
    <property type="protein sequence ID" value="RTE69659.1"/>
    <property type="molecule type" value="Genomic_DNA"/>
</dbReference>
<evidence type="ECO:0000256" key="2">
    <source>
        <dbReference type="ARBA" id="ARBA00010139"/>
    </source>
</evidence>
<dbReference type="Gene3D" id="3.50.50.60">
    <property type="entry name" value="FAD/NAD(P)-binding domain"/>
    <property type="match status" value="3"/>
</dbReference>
<dbReference type="PANTHER" id="PTHR43098">
    <property type="entry name" value="L-ORNITHINE N(5)-MONOOXYGENASE-RELATED"/>
    <property type="match status" value="1"/>
</dbReference>
<comment type="cofactor">
    <cofactor evidence="1">
        <name>FAD</name>
        <dbReference type="ChEBI" id="CHEBI:57692"/>
    </cofactor>
</comment>
<keyword evidence="6" id="KW-0560">Oxidoreductase</keyword>
<evidence type="ECO:0000256" key="1">
    <source>
        <dbReference type="ARBA" id="ARBA00001974"/>
    </source>
</evidence>
<protein>
    <submittedName>
        <fullName evidence="7">Uncharacterized protein</fullName>
    </submittedName>
</protein>
<keyword evidence="4" id="KW-0274">FAD</keyword>
<sequence length="636" mass="71626">MVADLHYADAIQAKYEEEKLKRIRQDGVAQFITLDENLNFSNYAKDPWNDTKPGAPKPTSTGNCYKAAILGAGFGGLLFAVNLIEKSGYRPQDIIIIDRATGFGGTWYWNRYPGIMCDVDSMVYLPLLEETGYVPKHKYSYGDEIRTHTQRIAKKWQLQDRTLFRTEVRGASWDESANEWVLGVEENELDGQTKPYQIRSNILFLASGLLVKPKVPAICGIEGFKGHFFHTARWNYEYTGGSPTDWTLDKLSDKKVAVIGTGATAVQVVPQLAKWAKTLYVVQRTPAGVDFRGQHPIDPKDAEQITTVKGWQHERQVNFVAMMSQLPDPPKVDLVNDSWSKLTTIKAMTGSPELENITLENKDAYFAQLKDEDLIRTSRVRARVDEIVKNKDYATSLKAWYHTWCKRPCFHDDYLPVFNQDNVHLIDTNGRGLEHVTENGIMADGKEIEVDLIVFSTGFNYLFSKSPAAQAGISVVGRRGLSLDEKWKNLATLHGLVTRDFPNLFMANAAQSVLSPNQAFSLDIYAKHAAAIIRQASEKAKAQGASRFVLEPSHEAEQRWAERIMSQALPLSIALDCTPSYYNLEGKLTQEMSREEQIQQGRGAIWIKGPLDFVKFLAAWEDKGDLEGLEVTFPQT</sequence>
<keyword evidence="3" id="KW-0285">Flavoprotein</keyword>
<name>A0A430L1V6_9HYPO</name>
<dbReference type="Proteomes" id="UP000287124">
    <property type="component" value="Unassembled WGS sequence"/>
</dbReference>
<gene>
    <name evidence="7" type="ORF">BHE90_015953</name>
</gene>
<organism evidence="7 8">
    <name type="scientific">Fusarium euwallaceae</name>
    <dbReference type="NCBI Taxonomy" id="1147111"/>
    <lineage>
        <taxon>Eukaryota</taxon>
        <taxon>Fungi</taxon>
        <taxon>Dikarya</taxon>
        <taxon>Ascomycota</taxon>
        <taxon>Pezizomycotina</taxon>
        <taxon>Sordariomycetes</taxon>
        <taxon>Hypocreomycetidae</taxon>
        <taxon>Hypocreales</taxon>
        <taxon>Nectriaceae</taxon>
        <taxon>Fusarium</taxon>
        <taxon>Fusarium solani species complex</taxon>
    </lineage>
</organism>
<dbReference type="SUPFAM" id="SSF51905">
    <property type="entry name" value="FAD/NAD(P)-binding domain"/>
    <property type="match status" value="1"/>
</dbReference>
<dbReference type="InterPro" id="IPR036188">
    <property type="entry name" value="FAD/NAD-bd_sf"/>
</dbReference>
<evidence type="ECO:0000256" key="4">
    <source>
        <dbReference type="ARBA" id="ARBA00022827"/>
    </source>
</evidence>
<accession>A0A430L1V6</accession>
<evidence type="ECO:0000313" key="8">
    <source>
        <dbReference type="Proteomes" id="UP000287124"/>
    </source>
</evidence>
<comment type="caution">
    <text evidence="7">The sequence shown here is derived from an EMBL/GenBank/DDBJ whole genome shotgun (WGS) entry which is preliminary data.</text>
</comment>
<keyword evidence="5" id="KW-0521">NADP</keyword>
<evidence type="ECO:0000256" key="5">
    <source>
        <dbReference type="ARBA" id="ARBA00022857"/>
    </source>
</evidence>
<dbReference type="InterPro" id="IPR050775">
    <property type="entry name" value="FAD-binding_Monooxygenases"/>
</dbReference>
<evidence type="ECO:0000256" key="6">
    <source>
        <dbReference type="ARBA" id="ARBA00023002"/>
    </source>
</evidence>
<evidence type="ECO:0000256" key="3">
    <source>
        <dbReference type="ARBA" id="ARBA00022630"/>
    </source>
</evidence>
<dbReference type="GO" id="GO:0016491">
    <property type="term" value="F:oxidoreductase activity"/>
    <property type="evidence" value="ECO:0007669"/>
    <property type="project" value="UniProtKB-KW"/>
</dbReference>
<reference evidence="7 8" key="1">
    <citation type="submission" date="2017-06" db="EMBL/GenBank/DDBJ databases">
        <title>Comparative genomic analysis of Ambrosia Fusariam Clade fungi.</title>
        <authorList>
            <person name="Stajich J.E."/>
            <person name="Carrillo J."/>
            <person name="Kijimoto T."/>
            <person name="Eskalen A."/>
            <person name="O'Donnell K."/>
            <person name="Kasson M."/>
        </authorList>
    </citation>
    <scope>NUCLEOTIDE SEQUENCE [LARGE SCALE GENOMIC DNA]</scope>
    <source>
        <strain evidence="7 8">UCR1854</strain>
    </source>
</reference>
<dbReference type="PANTHER" id="PTHR43098:SF2">
    <property type="entry name" value="FAD-BINDING MONOOXYGENASE AUSB-RELATED"/>
    <property type="match status" value="1"/>
</dbReference>